<dbReference type="GO" id="GO:0051536">
    <property type="term" value="F:iron-sulfur cluster binding"/>
    <property type="evidence" value="ECO:0007669"/>
    <property type="project" value="UniProtKB-KW"/>
</dbReference>
<dbReference type="GO" id="GO:0033543">
    <property type="term" value="P:fatty acid beta-oxidation, unsaturated, even number, reductase/isomerase pathway"/>
    <property type="evidence" value="ECO:0007669"/>
    <property type="project" value="TreeGrafter"/>
</dbReference>
<dbReference type="Pfam" id="PF07992">
    <property type="entry name" value="Pyr_redox_2"/>
    <property type="match status" value="1"/>
</dbReference>
<dbReference type="Proteomes" id="UP000319213">
    <property type="component" value="Unassembled WGS sequence"/>
</dbReference>
<keyword evidence="5" id="KW-0288">FMN</keyword>
<evidence type="ECO:0000259" key="11">
    <source>
        <dbReference type="Pfam" id="PF07992"/>
    </source>
</evidence>
<accession>A0A543ISG3</accession>
<comment type="cofactor">
    <cofactor evidence="2">
        <name>[4Fe-4S] cluster</name>
        <dbReference type="ChEBI" id="CHEBI:49883"/>
    </cofactor>
</comment>
<evidence type="ECO:0000256" key="9">
    <source>
        <dbReference type="ARBA" id="ARBA00023014"/>
    </source>
</evidence>
<evidence type="ECO:0000313" key="13">
    <source>
        <dbReference type="Proteomes" id="UP000319213"/>
    </source>
</evidence>
<keyword evidence="9" id="KW-0411">Iron-sulfur</keyword>
<evidence type="ECO:0000256" key="7">
    <source>
        <dbReference type="ARBA" id="ARBA00023002"/>
    </source>
</evidence>
<evidence type="ECO:0000256" key="6">
    <source>
        <dbReference type="ARBA" id="ARBA00022723"/>
    </source>
</evidence>
<evidence type="ECO:0000256" key="2">
    <source>
        <dbReference type="ARBA" id="ARBA00001966"/>
    </source>
</evidence>
<dbReference type="EMBL" id="VFPQ01000001">
    <property type="protein sequence ID" value="TQM73503.1"/>
    <property type="molecule type" value="Genomic_DNA"/>
</dbReference>
<dbReference type="PRINTS" id="PR00368">
    <property type="entry name" value="FADPNR"/>
</dbReference>
<dbReference type="OrthoDB" id="3169239at2"/>
<keyword evidence="8" id="KW-0408">Iron</keyword>
<dbReference type="InterPro" id="IPR023753">
    <property type="entry name" value="FAD/NAD-binding_dom"/>
</dbReference>
<dbReference type="SUPFAM" id="SSF51905">
    <property type="entry name" value="FAD/NAD(P)-binding domain"/>
    <property type="match status" value="1"/>
</dbReference>
<dbReference type="Gene3D" id="3.20.20.70">
    <property type="entry name" value="Aldolase class I"/>
    <property type="match status" value="1"/>
</dbReference>
<dbReference type="InterPro" id="IPR036188">
    <property type="entry name" value="FAD/NAD-bd_sf"/>
</dbReference>
<dbReference type="GO" id="GO:0046872">
    <property type="term" value="F:metal ion binding"/>
    <property type="evidence" value="ECO:0007669"/>
    <property type="project" value="UniProtKB-KW"/>
</dbReference>
<keyword evidence="7" id="KW-0560">Oxidoreductase</keyword>
<dbReference type="InterPro" id="IPR051793">
    <property type="entry name" value="NADH:flavin_oxidoreductase"/>
</dbReference>
<dbReference type="PANTHER" id="PTHR42917">
    <property type="entry name" value="2,4-DIENOYL-COA REDUCTASE"/>
    <property type="match status" value="1"/>
</dbReference>
<feature type="domain" description="FAD/NAD(P)-binding" evidence="11">
    <location>
        <begin position="393"/>
        <end position="592"/>
    </location>
</feature>
<evidence type="ECO:0000259" key="10">
    <source>
        <dbReference type="Pfam" id="PF00724"/>
    </source>
</evidence>
<protein>
    <recommendedName>
        <fullName evidence="14">2,4-dienoyl-CoA reductase-like NADH-dependent reductase (Old Yellow Enzyme family)</fullName>
    </recommendedName>
</protein>
<keyword evidence="4" id="KW-0285">Flavoprotein</keyword>
<reference evidence="12 13" key="1">
    <citation type="submission" date="2019-06" db="EMBL/GenBank/DDBJ databases">
        <title>Sequencing the genomes of 1000 actinobacteria strains.</title>
        <authorList>
            <person name="Klenk H.-P."/>
        </authorList>
    </citation>
    <scope>NUCLEOTIDE SEQUENCE [LARGE SCALE GENOMIC DNA]</scope>
    <source>
        <strain evidence="12 13">DSM 43186</strain>
    </source>
</reference>
<dbReference type="InterPro" id="IPR001155">
    <property type="entry name" value="OxRdtase_FMN_N"/>
</dbReference>
<dbReference type="GO" id="GO:0008670">
    <property type="term" value="F:2,4-dienoyl-CoA reductase (NADPH) activity"/>
    <property type="evidence" value="ECO:0007669"/>
    <property type="project" value="TreeGrafter"/>
</dbReference>
<evidence type="ECO:0000256" key="5">
    <source>
        <dbReference type="ARBA" id="ARBA00022643"/>
    </source>
</evidence>
<evidence type="ECO:0008006" key="14">
    <source>
        <dbReference type="Google" id="ProtNLM"/>
    </source>
</evidence>
<keyword evidence="6" id="KW-0479">Metal-binding</keyword>
<dbReference type="PANTHER" id="PTHR42917:SF2">
    <property type="entry name" value="2,4-DIENOYL-COA REDUCTASE [(2E)-ENOYL-COA-PRODUCING]"/>
    <property type="match status" value="1"/>
</dbReference>
<evidence type="ECO:0000256" key="4">
    <source>
        <dbReference type="ARBA" id="ARBA00022630"/>
    </source>
</evidence>
<name>A0A543ISG3_9ACTN</name>
<comment type="caution">
    <text evidence="12">The sequence shown here is derived from an EMBL/GenBank/DDBJ whole genome shotgun (WGS) entry which is preliminary data.</text>
</comment>
<dbReference type="Pfam" id="PF00724">
    <property type="entry name" value="Oxidored_FMN"/>
    <property type="match status" value="1"/>
</dbReference>
<dbReference type="SUPFAM" id="SSF51395">
    <property type="entry name" value="FMN-linked oxidoreductases"/>
    <property type="match status" value="1"/>
</dbReference>
<dbReference type="AlphaFoldDB" id="A0A543ISG3"/>
<dbReference type="GO" id="GO:0010181">
    <property type="term" value="F:FMN binding"/>
    <property type="evidence" value="ECO:0007669"/>
    <property type="project" value="InterPro"/>
</dbReference>
<dbReference type="RefSeq" id="WP_142257805.1">
    <property type="nucleotide sequence ID" value="NZ_BMPV01000004.1"/>
</dbReference>
<dbReference type="Gene3D" id="3.40.50.720">
    <property type="entry name" value="NAD(P)-binding Rossmann-like Domain"/>
    <property type="match status" value="1"/>
</dbReference>
<organism evidence="12 13">
    <name type="scientific">Thermopolyspora flexuosa</name>
    <dbReference type="NCBI Taxonomy" id="103836"/>
    <lineage>
        <taxon>Bacteria</taxon>
        <taxon>Bacillati</taxon>
        <taxon>Actinomycetota</taxon>
        <taxon>Actinomycetes</taxon>
        <taxon>Streptosporangiales</taxon>
        <taxon>Streptosporangiaceae</taxon>
        <taxon>Thermopolyspora</taxon>
    </lineage>
</organism>
<dbReference type="InterPro" id="IPR013785">
    <property type="entry name" value="Aldolase_TIM"/>
</dbReference>
<feature type="domain" description="NADH:flavin oxidoreductase/NADH oxidase N-terminal" evidence="10">
    <location>
        <begin position="14"/>
        <end position="346"/>
    </location>
</feature>
<proteinExistence type="inferred from homology"/>
<keyword evidence="13" id="KW-1185">Reference proteome</keyword>
<sequence>MPEPYPGAAAYPHVFRPLRLGGLTLRNRIFVSAHTTNFAVDFLPTDRHVAYFRERAQGGAGLIIVEPLRVHDTSLGRAGGLSSAPEALPGLTRIVEAVRAAGAAVFVQITHTGRHSENVFRRTASWGPSTVRWHVTGPVPHVMTLADMREVRRAYVDAARLAVKAGFQGLEVHFGHGHLLHQFISPASNTRTDAYGGSEENRLRFPLEVLDDVLEAVGSELLVGVRMSADELLPGGQDLAQGRRIAETLCRTRPIAFLNVSVASYTEPSIGHHVADMSEGRAPYLDKTLAIAEVAGDVPILTACRFAEVADAEKALATGKIALVAMTRAHMADPFLLAKVAEGREEEVRPCVSCNFCIGEIAGHRPITCMMNPRVGREAEWPEPTRDADPPRSVLVVGGGPAGMEAARVAAERGHRVRLWEQAAELGGQIRTGRRGVGRHELDLLRRYEENQLRRLGVEIRTGTPVTAADVLAAGPDAVVIATGSARRRPKAPGWARPLTPEQALDGRSWAGRTLVILDGEGSWTTASVAETAARGGATVHVVTRAGSPLWGVSYYSRMTTVERLRDLGVNLWTGVQATFRGDRAELTSSLVSATQVIEGVTDVVVAEPPDAADRLAAELAGAGLDVHVVGDAVAPRSLLEAMFEGHALGRAL</sequence>
<evidence type="ECO:0000256" key="1">
    <source>
        <dbReference type="ARBA" id="ARBA00001917"/>
    </source>
</evidence>
<evidence type="ECO:0000256" key="3">
    <source>
        <dbReference type="ARBA" id="ARBA00011048"/>
    </source>
</evidence>
<comment type="similarity">
    <text evidence="3">In the N-terminal section; belongs to the NADH:flavin oxidoreductase/NADH oxidase family.</text>
</comment>
<evidence type="ECO:0000313" key="12">
    <source>
        <dbReference type="EMBL" id="TQM73503.1"/>
    </source>
</evidence>
<comment type="cofactor">
    <cofactor evidence="1">
        <name>FMN</name>
        <dbReference type="ChEBI" id="CHEBI:58210"/>
    </cofactor>
</comment>
<gene>
    <name evidence="12" type="ORF">FHX40_0146</name>
</gene>
<evidence type="ECO:0000256" key="8">
    <source>
        <dbReference type="ARBA" id="ARBA00023004"/>
    </source>
</evidence>
<dbReference type="Gene3D" id="3.50.50.60">
    <property type="entry name" value="FAD/NAD(P)-binding domain"/>
    <property type="match status" value="1"/>
</dbReference>